<dbReference type="SMART" id="SM00905">
    <property type="entry name" value="FolB"/>
    <property type="match status" value="1"/>
</dbReference>
<comment type="function">
    <text evidence="6">Catalyzes the conversion of 7,8-dihydroneopterin to 6-hydroxymethyl-7,8-dihydropterin.</text>
</comment>
<evidence type="ECO:0000256" key="4">
    <source>
        <dbReference type="ARBA" id="ARBA00022909"/>
    </source>
</evidence>
<dbReference type="NCBIfam" id="TIGR00525">
    <property type="entry name" value="folB"/>
    <property type="match status" value="1"/>
</dbReference>
<evidence type="ECO:0000313" key="8">
    <source>
        <dbReference type="EMBL" id="QBA65369.1"/>
    </source>
</evidence>
<evidence type="ECO:0000259" key="7">
    <source>
        <dbReference type="SMART" id="SM00905"/>
    </source>
</evidence>
<proteinExistence type="inferred from homology"/>
<dbReference type="UniPathway" id="UPA00077">
    <property type="reaction ID" value="UER00154"/>
</dbReference>
<comment type="pathway">
    <text evidence="2 6">Cofactor biosynthesis; tetrahydrofolate biosynthesis; 2-amino-4-hydroxy-6-hydroxymethyl-7,8-dihydropteridine diphosphate from 7,8-dihydroneopterin triphosphate: step 3/4.</text>
</comment>
<feature type="domain" description="Dihydroneopterin aldolase/epimerase" evidence="7">
    <location>
        <begin position="4"/>
        <end position="114"/>
    </location>
</feature>
<comment type="catalytic activity">
    <reaction evidence="1 6">
        <text>7,8-dihydroneopterin = 6-hydroxymethyl-7,8-dihydropterin + glycolaldehyde</text>
        <dbReference type="Rhea" id="RHEA:10540"/>
        <dbReference type="ChEBI" id="CHEBI:17001"/>
        <dbReference type="ChEBI" id="CHEBI:17071"/>
        <dbReference type="ChEBI" id="CHEBI:44841"/>
        <dbReference type="EC" id="4.1.2.25"/>
    </reaction>
</comment>
<dbReference type="Pfam" id="PF02152">
    <property type="entry name" value="FolB"/>
    <property type="match status" value="1"/>
</dbReference>
<keyword evidence="5 6" id="KW-0456">Lyase</keyword>
<name>A0A411ECG9_9FLAO</name>
<evidence type="ECO:0000256" key="5">
    <source>
        <dbReference type="ARBA" id="ARBA00023239"/>
    </source>
</evidence>
<comment type="similarity">
    <text evidence="3 6">Belongs to the DHNA family.</text>
</comment>
<evidence type="ECO:0000313" key="9">
    <source>
        <dbReference type="Proteomes" id="UP000290889"/>
    </source>
</evidence>
<evidence type="ECO:0000256" key="3">
    <source>
        <dbReference type="ARBA" id="ARBA00005708"/>
    </source>
</evidence>
<dbReference type="Proteomes" id="UP000290889">
    <property type="component" value="Chromosome"/>
</dbReference>
<dbReference type="InterPro" id="IPR006156">
    <property type="entry name" value="Dihydroneopterin_aldolase"/>
</dbReference>
<dbReference type="GO" id="GO:0004150">
    <property type="term" value="F:dihydroneopterin aldolase activity"/>
    <property type="evidence" value="ECO:0007669"/>
    <property type="project" value="UniProtKB-UniRule"/>
</dbReference>
<dbReference type="SUPFAM" id="SSF55620">
    <property type="entry name" value="Tetrahydrobiopterin biosynthesis enzymes-like"/>
    <property type="match status" value="1"/>
</dbReference>
<dbReference type="InterPro" id="IPR006157">
    <property type="entry name" value="FolB_dom"/>
</dbReference>
<organism evidence="8 9">
    <name type="scientific">Muriicola soli</name>
    <dbReference type="NCBI Taxonomy" id="2507538"/>
    <lineage>
        <taxon>Bacteria</taxon>
        <taxon>Pseudomonadati</taxon>
        <taxon>Bacteroidota</taxon>
        <taxon>Flavobacteriia</taxon>
        <taxon>Flavobacteriales</taxon>
        <taxon>Flavobacteriaceae</taxon>
        <taxon>Muriicola</taxon>
    </lineage>
</organism>
<dbReference type="GO" id="GO:0046654">
    <property type="term" value="P:tetrahydrofolate biosynthetic process"/>
    <property type="evidence" value="ECO:0007669"/>
    <property type="project" value="UniProtKB-UniRule"/>
</dbReference>
<protein>
    <recommendedName>
        <fullName evidence="6">7,8-dihydroneopterin aldolase</fullName>
        <ecNumber evidence="6">4.1.2.25</ecNumber>
    </recommendedName>
</protein>
<evidence type="ECO:0000256" key="2">
    <source>
        <dbReference type="ARBA" id="ARBA00005013"/>
    </source>
</evidence>
<reference evidence="8 9" key="1">
    <citation type="submission" date="2019-01" db="EMBL/GenBank/DDBJ databases">
        <title>Muriicola soli sp. nov., isolated from soil.</title>
        <authorList>
            <person name="Kang H.J."/>
            <person name="Kim S.B."/>
        </authorList>
    </citation>
    <scope>NUCLEOTIDE SEQUENCE [LARGE SCALE GENOMIC DNA]</scope>
    <source>
        <strain evidence="8 9">MMS17-SY002</strain>
    </source>
</reference>
<keyword evidence="4 6" id="KW-0289">Folate biosynthesis</keyword>
<dbReference type="GO" id="GO:0005737">
    <property type="term" value="C:cytoplasm"/>
    <property type="evidence" value="ECO:0007669"/>
    <property type="project" value="TreeGrafter"/>
</dbReference>
<dbReference type="RefSeq" id="WP_129606533.1">
    <property type="nucleotide sequence ID" value="NZ_CP035544.1"/>
</dbReference>
<evidence type="ECO:0000256" key="1">
    <source>
        <dbReference type="ARBA" id="ARBA00001353"/>
    </source>
</evidence>
<dbReference type="KEGG" id="mur:EQY75_13010"/>
<evidence type="ECO:0000256" key="6">
    <source>
        <dbReference type="RuleBase" id="RU362079"/>
    </source>
</evidence>
<dbReference type="AlphaFoldDB" id="A0A411ECG9"/>
<dbReference type="GO" id="GO:0046656">
    <property type="term" value="P:folic acid biosynthetic process"/>
    <property type="evidence" value="ECO:0007669"/>
    <property type="project" value="UniProtKB-UniRule"/>
</dbReference>
<dbReference type="EC" id="4.1.2.25" evidence="6"/>
<dbReference type="OrthoDB" id="9803748at2"/>
<sequence>MHHVRLKNIRLYAYHGCLPEETLIGSDYRVDIKVKAPLGKAAQSDELKDTADYVTIHKIAEEEMKTPSKLLEHVARRIAERILKEIPVVASGKVKVAKINPPIGGDVASVSISYSFTR</sequence>
<dbReference type="PANTHER" id="PTHR42844">
    <property type="entry name" value="DIHYDRONEOPTERIN ALDOLASE 1-RELATED"/>
    <property type="match status" value="1"/>
</dbReference>
<keyword evidence="9" id="KW-1185">Reference proteome</keyword>
<accession>A0A411ECG9</accession>
<dbReference type="PANTHER" id="PTHR42844:SF1">
    <property type="entry name" value="DIHYDRONEOPTERIN ALDOLASE 1-RELATED"/>
    <property type="match status" value="1"/>
</dbReference>
<dbReference type="InterPro" id="IPR043133">
    <property type="entry name" value="GTP-CH-I_C/QueF"/>
</dbReference>
<gene>
    <name evidence="8" type="primary">folB</name>
    <name evidence="8" type="ORF">EQY75_13010</name>
</gene>
<dbReference type="NCBIfam" id="TIGR00526">
    <property type="entry name" value="folB_dom"/>
    <property type="match status" value="1"/>
</dbReference>
<dbReference type="Gene3D" id="3.30.1130.10">
    <property type="match status" value="1"/>
</dbReference>
<dbReference type="EMBL" id="CP035544">
    <property type="protein sequence ID" value="QBA65369.1"/>
    <property type="molecule type" value="Genomic_DNA"/>
</dbReference>